<proteinExistence type="inferred from homology"/>
<evidence type="ECO:0000256" key="5">
    <source>
        <dbReference type="ARBA" id="ARBA00022741"/>
    </source>
</evidence>
<evidence type="ECO:0000256" key="1">
    <source>
        <dbReference type="ARBA" id="ARBA00004202"/>
    </source>
</evidence>
<dbReference type="InterPro" id="IPR003593">
    <property type="entry name" value="AAA+_ATPase"/>
</dbReference>
<sequence>MSHTTSDVRTDLLLRVDDLQVLYGGRQVSSLPSLSIAPGEVVAIVGESGSGKSTALMAILGLLNGTSAQVRGSIDAFGTQVVGSSERQMRSLRGSEMTLIMQSPQASLNPTMRLRTLIHRALRRHGIDKSEAASRIQDAMTAVRLDEKILDRYAHEVSGGQAQRFAIALSVCLGARLIAADEPTSALDATVQLEVLTLIHRLAQERSTAWLVVAHDLAMVSMIADHVVVMRNGEVLEAGSTRTVLGEPQHEYTRTLLDAVPTLPGEGVEHV</sequence>
<dbReference type="PROSITE" id="PS00211">
    <property type="entry name" value="ABC_TRANSPORTER_1"/>
    <property type="match status" value="1"/>
</dbReference>
<dbReference type="InterPro" id="IPR003439">
    <property type="entry name" value="ABC_transporter-like_ATP-bd"/>
</dbReference>
<dbReference type="Proteomes" id="UP000582231">
    <property type="component" value="Unassembled WGS sequence"/>
</dbReference>
<dbReference type="Gene3D" id="3.40.50.300">
    <property type="entry name" value="P-loop containing nucleotide triphosphate hydrolases"/>
    <property type="match status" value="1"/>
</dbReference>
<keyword evidence="4" id="KW-1003">Cell membrane</keyword>
<dbReference type="Pfam" id="PF00005">
    <property type="entry name" value="ABC_tran"/>
    <property type="match status" value="1"/>
</dbReference>
<keyword evidence="10" id="KW-1185">Reference proteome</keyword>
<dbReference type="EMBL" id="JACCBF010000001">
    <property type="protein sequence ID" value="NYD32774.1"/>
    <property type="molecule type" value="Genomic_DNA"/>
</dbReference>
<evidence type="ECO:0000256" key="7">
    <source>
        <dbReference type="ARBA" id="ARBA00023136"/>
    </source>
</evidence>
<dbReference type="InterPro" id="IPR017871">
    <property type="entry name" value="ABC_transporter-like_CS"/>
</dbReference>
<dbReference type="SUPFAM" id="SSF52540">
    <property type="entry name" value="P-loop containing nucleoside triphosphate hydrolases"/>
    <property type="match status" value="1"/>
</dbReference>
<keyword evidence="5" id="KW-0547">Nucleotide-binding</keyword>
<comment type="caution">
    <text evidence="9">The sequence shown here is derived from an EMBL/GenBank/DDBJ whole genome shotgun (WGS) entry which is preliminary data.</text>
</comment>
<dbReference type="GO" id="GO:0005886">
    <property type="term" value="C:plasma membrane"/>
    <property type="evidence" value="ECO:0007669"/>
    <property type="project" value="UniProtKB-SubCell"/>
</dbReference>
<dbReference type="GO" id="GO:0005524">
    <property type="term" value="F:ATP binding"/>
    <property type="evidence" value="ECO:0007669"/>
    <property type="project" value="UniProtKB-KW"/>
</dbReference>
<dbReference type="AlphaFoldDB" id="A0A852RY47"/>
<dbReference type="PANTHER" id="PTHR43297:SF2">
    <property type="entry name" value="DIPEPTIDE TRANSPORT ATP-BINDING PROTEIN DPPD"/>
    <property type="match status" value="1"/>
</dbReference>
<accession>A0A852RY47</accession>
<name>A0A852RY47_9ACTN</name>
<comment type="subcellular location">
    <subcellularLocation>
        <location evidence="1">Cell membrane</location>
        <topology evidence="1">Peripheral membrane protein</topology>
    </subcellularLocation>
</comment>
<comment type="similarity">
    <text evidence="2">Belongs to the ABC transporter superfamily.</text>
</comment>
<organism evidence="9 10">
    <name type="scientific">Nocardioides kongjuensis</name>
    <dbReference type="NCBI Taxonomy" id="349522"/>
    <lineage>
        <taxon>Bacteria</taxon>
        <taxon>Bacillati</taxon>
        <taxon>Actinomycetota</taxon>
        <taxon>Actinomycetes</taxon>
        <taxon>Propionibacteriales</taxon>
        <taxon>Nocardioidaceae</taxon>
        <taxon>Nocardioides</taxon>
    </lineage>
</organism>
<reference evidence="9 10" key="1">
    <citation type="submission" date="2020-07" db="EMBL/GenBank/DDBJ databases">
        <title>Sequencing the genomes of 1000 actinobacteria strains.</title>
        <authorList>
            <person name="Klenk H.-P."/>
        </authorList>
    </citation>
    <scope>NUCLEOTIDE SEQUENCE [LARGE SCALE GENOMIC DNA]</scope>
    <source>
        <strain evidence="9 10">DSM 19082</strain>
    </source>
</reference>
<gene>
    <name evidence="9" type="ORF">BJ958_004320</name>
</gene>
<dbReference type="PANTHER" id="PTHR43297">
    <property type="entry name" value="OLIGOPEPTIDE TRANSPORT ATP-BINDING PROTEIN APPD"/>
    <property type="match status" value="1"/>
</dbReference>
<dbReference type="RefSeq" id="WP_179728903.1">
    <property type="nucleotide sequence ID" value="NZ_BAABEF010000001.1"/>
</dbReference>
<evidence type="ECO:0000256" key="4">
    <source>
        <dbReference type="ARBA" id="ARBA00022475"/>
    </source>
</evidence>
<evidence type="ECO:0000256" key="6">
    <source>
        <dbReference type="ARBA" id="ARBA00022840"/>
    </source>
</evidence>
<protein>
    <submittedName>
        <fullName evidence="9">ABC-type glutathione transport system ATPase component</fullName>
    </submittedName>
</protein>
<dbReference type="SMART" id="SM00382">
    <property type="entry name" value="AAA"/>
    <property type="match status" value="1"/>
</dbReference>
<keyword evidence="6" id="KW-0067">ATP-binding</keyword>
<dbReference type="CDD" id="cd03257">
    <property type="entry name" value="ABC_NikE_OppD_transporters"/>
    <property type="match status" value="1"/>
</dbReference>
<keyword evidence="3" id="KW-0813">Transport</keyword>
<keyword evidence="7" id="KW-0472">Membrane</keyword>
<evidence type="ECO:0000313" key="9">
    <source>
        <dbReference type="EMBL" id="NYD32774.1"/>
    </source>
</evidence>
<evidence type="ECO:0000313" key="10">
    <source>
        <dbReference type="Proteomes" id="UP000582231"/>
    </source>
</evidence>
<dbReference type="InterPro" id="IPR027417">
    <property type="entry name" value="P-loop_NTPase"/>
</dbReference>
<dbReference type="InterPro" id="IPR050388">
    <property type="entry name" value="ABC_Ni/Peptide_Import"/>
</dbReference>
<evidence type="ECO:0000259" key="8">
    <source>
        <dbReference type="PROSITE" id="PS50893"/>
    </source>
</evidence>
<dbReference type="GO" id="GO:0016887">
    <property type="term" value="F:ATP hydrolysis activity"/>
    <property type="evidence" value="ECO:0007669"/>
    <property type="project" value="InterPro"/>
</dbReference>
<dbReference type="PROSITE" id="PS50893">
    <property type="entry name" value="ABC_TRANSPORTER_2"/>
    <property type="match status" value="1"/>
</dbReference>
<feature type="domain" description="ABC transporter" evidence="8">
    <location>
        <begin position="14"/>
        <end position="257"/>
    </location>
</feature>
<evidence type="ECO:0000256" key="2">
    <source>
        <dbReference type="ARBA" id="ARBA00005417"/>
    </source>
</evidence>
<evidence type="ECO:0000256" key="3">
    <source>
        <dbReference type="ARBA" id="ARBA00022448"/>
    </source>
</evidence>